<evidence type="ECO:0000256" key="4">
    <source>
        <dbReference type="ARBA" id="ARBA00022603"/>
    </source>
</evidence>
<feature type="compositionally biased region" description="Low complexity" evidence="8">
    <location>
        <begin position="1"/>
        <end position="14"/>
    </location>
</feature>
<evidence type="ECO:0000259" key="9">
    <source>
        <dbReference type="PROSITE" id="PS50280"/>
    </source>
</evidence>
<dbReference type="AlphaFoldDB" id="A0A8T0R1C0"/>
<dbReference type="GO" id="GO:0032259">
    <property type="term" value="P:methylation"/>
    <property type="evidence" value="ECO:0007669"/>
    <property type="project" value="UniProtKB-KW"/>
</dbReference>
<dbReference type="SMART" id="SM00317">
    <property type="entry name" value="SET"/>
    <property type="match status" value="1"/>
</dbReference>
<evidence type="ECO:0000256" key="1">
    <source>
        <dbReference type="ARBA" id="ARBA00004123"/>
    </source>
</evidence>
<keyword evidence="5" id="KW-0808">Transferase</keyword>
<sequence length="507" mass="57032">MGGPPAAAASTSSAPPGPRRRSIRPIDPPRQDDQDQPPRVLSSEHESTSSQHQRRSTRLIRLRRRDDQPPPPPSPPRDSTPPLAAEAVARPPSGAPTPRRSVRVHLRVRGLPSAASPSTPRRRRRSPTAPRPKSIEAKAEEWAKEKAASGCSQEECVLPFLRKGAPRKVECLICSKSILPDERVQCSVNHCDVTLHKSCSEKTDGCCPRHICFYCKTRTSRHHVQRTVPMCTVCLLKPNRMIDSEDLSSSMICWSIWPSTSEEAGPANDIKEAFQRLPLPYTNQEFNIKPFSTQDLENEREPPPYVHIKRNVFIVKNKCDGDAVETGCANCDHDSTCERCPCRCSLVSCSQACHCSVKCSNKPFRREKMIEIVKTQQCGWGAISLETIEKDDFVIEFVGEVIDDATCEDRLQDMRQRRDQNFYMCKVSKDFIIDATFRGNACRFLNHSCQPNCRLEKWQVKGKTRLGVFASQTIKAGMPLTYNYRFSTSFGPEKECFCGAPNCRGKL</sequence>
<dbReference type="GO" id="GO:0005694">
    <property type="term" value="C:chromosome"/>
    <property type="evidence" value="ECO:0007669"/>
    <property type="project" value="UniProtKB-SubCell"/>
</dbReference>
<dbReference type="Proteomes" id="UP000823388">
    <property type="component" value="Chromosome 6N"/>
</dbReference>
<evidence type="ECO:0000256" key="3">
    <source>
        <dbReference type="ARBA" id="ARBA00022454"/>
    </source>
</evidence>
<feature type="region of interest" description="Disordered" evidence="8">
    <location>
        <begin position="1"/>
        <end position="137"/>
    </location>
</feature>
<evidence type="ECO:0000256" key="5">
    <source>
        <dbReference type="ARBA" id="ARBA00022679"/>
    </source>
</evidence>
<dbReference type="Pfam" id="PF00856">
    <property type="entry name" value="SET"/>
    <property type="match status" value="1"/>
</dbReference>
<feature type="compositionally biased region" description="Pro residues" evidence="8">
    <location>
        <begin position="69"/>
        <end position="79"/>
    </location>
</feature>
<comment type="subcellular location">
    <subcellularLocation>
        <location evidence="2">Chromosome</location>
    </subcellularLocation>
    <subcellularLocation>
        <location evidence="1">Nucleus</location>
    </subcellularLocation>
</comment>
<keyword evidence="3" id="KW-0158">Chromosome</keyword>
<dbReference type="PROSITE" id="PS51578">
    <property type="entry name" value="SAM_MT43_SET2_2"/>
    <property type="match status" value="1"/>
</dbReference>
<dbReference type="PROSITE" id="PS50280">
    <property type="entry name" value="SET"/>
    <property type="match status" value="1"/>
</dbReference>
<name>A0A8T0R1C0_PANVG</name>
<evidence type="ECO:0000313" key="12">
    <source>
        <dbReference type="Proteomes" id="UP000823388"/>
    </source>
</evidence>
<comment type="caution">
    <text evidence="11">The sequence shown here is derived from an EMBL/GenBank/DDBJ whole genome shotgun (WGS) entry which is preliminary data.</text>
</comment>
<accession>A0A8T0R1C0</accession>
<dbReference type="SUPFAM" id="SSF82199">
    <property type="entry name" value="SET domain"/>
    <property type="match status" value="1"/>
</dbReference>
<evidence type="ECO:0000259" key="10">
    <source>
        <dbReference type="PROSITE" id="PS50868"/>
    </source>
</evidence>
<organism evidence="11 12">
    <name type="scientific">Panicum virgatum</name>
    <name type="common">Blackwell switchgrass</name>
    <dbReference type="NCBI Taxonomy" id="38727"/>
    <lineage>
        <taxon>Eukaryota</taxon>
        <taxon>Viridiplantae</taxon>
        <taxon>Streptophyta</taxon>
        <taxon>Embryophyta</taxon>
        <taxon>Tracheophyta</taxon>
        <taxon>Spermatophyta</taxon>
        <taxon>Magnoliopsida</taxon>
        <taxon>Liliopsida</taxon>
        <taxon>Poales</taxon>
        <taxon>Poaceae</taxon>
        <taxon>PACMAD clade</taxon>
        <taxon>Panicoideae</taxon>
        <taxon>Panicodae</taxon>
        <taxon>Paniceae</taxon>
        <taxon>Panicinae</taxon>
        <taxon>Panicum</taxon>
        <taxon>Panicum sect. Hiantes</taxon>
    </lineage>
</organism>
<feature type="domain" description="Post-SET" evidence="10">
    <location>
        <begin position="492"/>
        <end position="507"/>
    </location>
</feature>
<dbReference type="InterPro" id="IPR001214">
    <property type="entry name" value="SET_dom"/>
</dbReference>
<keyword evidence="7" id="KW-0539">Nucleus</keyword>
<feature type="compositionally biased region" description="Basic residues" evidence="8">
    <location>
        <begin position="52"/>
        <end position="63"/>
    </location>
</feature>
<reference evidence="11 12" key="1">
    <citation type="submission" date="2020-05" db="EMBL/GenBank/DDBJ databases">
        <title>WGS assembly of Panicum virgatum.</title>
        <authorList>
            <person name="Lovell J.T."/>
            <person name="Jenkins J."/>
            <person name="Shu S."/>
            <person name="Juenger T.E."/>
            <person name="Schmutz J."/>
        </authorList>
    </citation>
    <scope>NUCLEOTIDE SEQUENCE [LARGE SCALE GENOMIC DNA]</scope>
    <source>
        <strain evidence="12">cv. AP13</strain>
    </source>
</reference>
<evidence type="ECO:0000256" key="6">
    <source>
        <dbReference type="ARBA" id="ARBA00022691"/>
    </source>
</evidence>
<dbReference type="GO" id="GO:0008168">
    <property type="term" value="F:methyltransferase activity"/>
    <property type="evidence" value="ECO:0007669"/>
    <property type="project" value="UniProtKB-KW"/>
</dbReference>
<dbReference type="InterPro" id="IPR046341">
    <property type="entry name" value="SET_dom_sf"/>
</dbReference>
<dbReference type="InterPro" id="IPR003616">
    <property type="entry name" value="Post-SET_dom"/>
</dbReference>
<feature type="domain" description="SET" evidence="9">
    <location>
        <begin position="368"/>
        <end position="485"/>
    </location>
</feature>
<dbReference type="InterPro" id="IPR050777">
    <property type="entry name" value="SET2_Histone-Lys_MeTrsfase"/>
</dbReference>
<protein>
    <recommendedName>
        <fullName evidence="13">Histone-lysine N-methyltransferase ASHR3</fullName>
    </recommendedName>
</protein>
<evidence type="ECO:0000313" key="11">
    <source>
        <dbReference type="EMBL" id="KAG2579096.1"/>
    </source>
</evidence>
<dbReference type="InterPro" id="IPR025787">
    <property type="entry name" value="Hist-Lys_N-MeTrfase_SET2_plant"/>
</dbReference>
<dbReference type="PROSITE" id="PS50868">
    <property type="entry name" value="POST_SET"/>
    <property type="match status" value="1"/>
</dbReference>
<keyword evidence="4" id="KW-0489">Methyltransferase</keyword>
<keyword evidence="12" id="KW-1185">Reference proteome</keyword>
<dbReference type="EMBL" id="CM029048">
    <property type="protein sequence ID" value="KAG2579096.1"/>
    <property type="molecule type" value="Genomic_DNA"/>
</dbReference>
<dbReference type="FunFam" id="2.170.270.10:FF:000043">
    <property type="entry name" value="Histone-lysine N-methyltransferase"/>
    <property type="match status" value="1"/>
</dbReference>
<keyword evidence="6" id="KW-0949">S-adenosyl-L-methionine</keyword>
<dbReference type="GO" id="GO:0005634">
    <property type="term" value="C:nucleus"/>
    <property type="evidence" value="ECO:0007669"/>
    <property type="project" value="UniProtKB-SubCell"/>
</dbReference>
<evidence type="ECO:0000256" key="2">
    <source>
        <dbReference type="ARBA" id="ARBA00004286"/>
    </source>
</evidence>
<evidence type="ECO:0000256" key="7">
    <source>
        <dbReference type="ARBA" id="ARBA00023242"/>
    </source>
</evidence>
<evidence type="ECO:0000256" key="8">
    <source>
        <dbReference type="SAM" id="MobiDB-lite"/>
    </source>
</evidence>
<dbReference type="PANTHER" id="PTHR22884">
    <property type="entry name" value="SET DOMAIN PROTEINS"/>
    <property type="match status" value="1"/>
</dbReference>
<gene>
    <name evidence="11" type="ORF">PVAP13_6NG236000</name>
</gene>
<proteinExistence type="predicted"/>
<evidence type="ECO:0008006" key="13">
    <source>
        <dbReference type="Google" id="ProtNLM"/>
    </source>
</evidence>
<dbReference type="Gene3D" id="2.170.270.10">
    <property type="entry name" value="SET domain"/>
    <property type="match status" value="1"/>
</dbReference>